<proteinExistence type="predicted"/>
<protein>
    <submittedName>
        <fullName evidence="2">Uncharacterized protein</fullName>
    </submittedName>
</protein>
<feature type="region of interest" description="Disordered" evidence="1">
    <location>
        <begin position="82"/>
        <end position="147"/>
    </location>
</feature>
<comment type="caution">
    <text evidence="2">The sequence shown here is derived from an EMBL/GenBank/DDBJ whole genome shotgun (WGS) entry which is preliminary data.</text>
</comment>
<keyword evidence="3" id="KW-1185">Reference proteome</keyword>
<evidence type="ECO:0000313" key="3">
    <source>
        <dbReference type="Proteomes" id="UP001165065"/>
    </source>
</evidence>
<reference evidence="3" key="1">
    <citation type="journal article" date="2023" name="Commun. Biol.">
        <title>Genome analysis of Parmales, the sister group of diatoms, reveals the evolutionary specialization of diatoms from phago-mixotrophs to photoautotrophs.</title>
        <authorList>
            <person name="Ban H."/>
            <person name="Sato S."/>
            <person name="Yoshikawa S."/>
            <person name="Yamada K."/>
            <person name="Nakamura Y."/>
            <person name="Ichinomiya M."/>
            <person name="Sato N."/>
            <person name="Blanc-Mathieu R."/>
            <person name="Endo H."/>
            <person name="Kuwata A."/>
            <person name="Ogata H."/>
        </authorList>
    </citation>
    <scope>NUCLEOTIDE SEQUENCE [LARGE SCALE GENOMIC DNA]</scope>
</reference>
<evidence type="ECO:0000313" key="2">
    <source>
        <dbReference type="EMBL" id="GMI24239.1"/>
    </source>
</evidence>
<feature type="compositionally biased region" description="Basic and acidic residues" evidence="1">
    <location>
        <begin position="117"/>
        <end position="127"/>
    </location>
</feature>
<organism evidence="2 3">
    <name type="scientific">Triparma columacea</name>
    <dbReference type="NCBI Taxonomy" id="722753"/>
    <lineage>
        <taxon>Eukaryota</taxon>
        <taxon>Sar</taxon>
        <taxon>Stramenopiles</taxon>
        <taxon>Ochrophyta</taxon>
        <taxon>Bolidophyceae</taxon>
        <taxon>Parmales</taxon>
        <taxon>Triparmaceae</taxon>
        <taxon>Triparma</taxon>
    </lineage>
</organism>
<feature type="region of interest" description="Disordered" evidence="1">
    <location>
        <begin position="1"/>
        <end position="68"/>
    </location>
</feature>
<dbReference type="AlphaFoldDB" id="A0A9W7FZ12"/>
<dbReference type="OrthoDB" id="10438087at2759"/>
<sequence length="174" mass="18246">MGTVCAKENNGNRNGLRISTSAEVSIKRKITGALHSGGNGGEASNSNKENMAGGDDGEEKREPKKSKALRGAALIAACNFSSEEEDFDDARGESAKFSEISPPGLVNDESKSRKRLEKVLKKNKIDSPGRGGGTGRSKKFLADDVSQQGGKALRGKALLMACAGGEDGWSSDED</sequence>
<name>A0A9W7FZ12_9STRA</name>
<gene>
    <name evidence="2" type="ORF">TrCOL_g8516</name>
</gene>
<dbReference type="EMBL" id="BRYA01000581">
    <property type="protein sequence ID" value="GMI24239.1"/>
    <property type="molecule type" value="Genomic_DNA"/>
</dbReference>
<feature type="compositionally biased region" description="Polar residues" evidence="1">
    <location>
        <begin position="9"/>
        <end position="23"/>
    </location>
</feature>
<accession>A0A9W7FZ12</accession>
<dbReference type="Proteomes" id="UP001165065">
    <property type="component" value="Unassembled WGS sequence"/>
</dbReference>
<evidence type="ECO:0000256" key="1">
    <source>
        <dbReference type="SAM" id="MobiDB-lite"/>
    </source>
</evidence>